<dbReference type="Pfam" id="PF00768">
    <property type="entry name" value="Peptidase_S11"/>
    <property type="match status" value="1"/>
</dbReference>
<evidence type="ECO:0000256" key="8">
    <source>
        <dbReference type="SAM" id="MobiDB-lite"/>
    </source>
</evidence>
<evidence type="ECO:0000256" key="9">
    <source>
        <dbReference type="SAM" id="Phobius"/>
    </source>
</evidence>
<dbReference type="Gene3D" id="3.40.710.10">
    <property type="entry name" value="DD-peptidase/beta-lactamase superfamily"/>
    <property type="match status" value="1"/>
</dbReference>
<keyword evidence="5" id="KW-0573">Peptidoglycan synthesis</keyword>
<dbReference type="PANTHER" id="PTHR21581:SF33">
    <property type="entry name" value="D-ALANYL-D-ALANINE CARBOXYPEPTIDASE DACB"/>
    <property type="match status" value="1"/>
</dbReference>
<evidence type="ECO:0000313" key="13">
    <source>
        <dbReference type="Proteomes" id="UP001519332"/>
    </source>
</evidence>
<feature type="transmembrane region" description="Helical" evidence="9">
    <location>
        <begin position="377"/>
        <end position="397"/>
    </location>
</feature>
<gene>
    <name evidence="12" type="ORF">JOF56_003084</name>
</gene>
<feature type="chain" id="PRO_5047368845" evidence="10">
    <location>
        <begin position="29"/>
        <end position="427"/>
    </location>
</feature>
<dbReference type="InterPro" id="IPR012338">
    <property type="entry name" value="Beta-lactam/transpept-like"/>
</dbReference>
<dbReference type="SUPFAM" id="SSF56601">
    <property type="entry name" value="beta-lactamase/transpeptidase-like"/>
    <property type="match status" value="1"/>
</dbReference>
<accession>A0ABS4TEC2</accession>
<evidence type="ECO:0000313" key="12">
    <source>
        <dbReference type="EMBL" id="MBP2322699.1"/>
    </source>
</evidence>
<feature type="compositionally biased region" description="Basic and acidic residues" evidence="8">
    <location>
        <begin position="415"/>
        <end position="427"/>
    </location>
</feature>
<keyword evidence="12" id="KW-0121">Carboxypeptidase</keyword>
<dbReference type="GO" id="GO:0009002">
    <property type="term" value="F:serine-type D-Ala-D-Ala carboxypeptidase activity"/>
    <property type="evidence" value="ECO:0007669"/>
    <property type="project" value="UniProtKB-EC"/>
</dbReference>
<dbReference type="EC" id="3.4.16.4" evidence="12"/>
<keyword evidence="9" id="KW-0472">Membrane</keyword>
<feature type="domain" description="Peptidase S11 D-alanyl-D-alanine carboxypeptidase A N-terminal" evidence="11">
    <location>
        <begin position="85"/>
        <end position="308"/>
    </location>
</feature>
<evidence type="ECO:0000256" key="2">
    <source>
        <dbReference type="ARBA" id="ARBA00022729"/>
    </source>
</evidence>
<dbReference type="InterPro" id="IPR018044">
    <property type="entry name" value="Peptidase_S11"/>
</dbReference>
<evidence type="ECO:0000256" key="4">
    <source>
        <dbReference type="ARBA" id="ARBA00022960"/>
    </source>
</evidence>
<dbReference type="PANTHER" id="PTHR21581">
    <property type="entry name" value="D-ALANYL-D-ALANINE CARBOXYPEPTIDASE"/>
    <property type="match status" value="1"/>
</dbReference>
<comment type="caution">
    <text evidence="12">The sequence shown here is derived from an EMBL/GenBank/DDBJ whole genome shotgun (WGS) entry which is preliminary data.</text>
</comment>
<feature type="signal peptide" evidence="10">
    <location>
        <begin position="1"/>
        <end position="28"/>
    </location>
</feature>
<keyword evidence="6" id="KW-0961">Cell wall biogenesis/degradation</keyword>
<name>A0ABS4TEC2_9PSEU</name>
<keyword evidence="13" id="KW-1185">Reference proteome</keyword>
<dbReference type="InterPro" id="IPR001967">
    <property type="entry name" value="Peptidase_S11_N"/>
</dbReference>
<evidence type="ECO:0000259" key="11">
    <source>
        <dbReference type="Pfam" id="PF00768"/>
    </source>
</evidence>
<feature type="region of interest" description="Disordered" evidence="8">
    <location>
        <begin position="408"/>
        <end position="427"/>
    </location>
</feature>
<evidence type="ECO:0000256" key="10">
    <source>
        <dbReference type="SAM" id="SignalP"/>
    </source>
</evidence>
<keyword evidence="9" id="KW-1133">Transmembrane helix</keyword>
<organism evidence="12 13">
    <name type="scientific">Kibdelosporangium banguiense</name>
    <dbReference type="NCBI Taxonomy" id="1365924"/>
    <lineage>
        <taxon>Bacteria</taxon>
        <taxon>Bacillati</taxon>
        <taxon>Actinomycetota</taxon>
        <taxon>Actinomycetes</taxon>
        <taxon>Pseudonocardiales</taxon>
        <taxon>Pseudonocardiaceae</taxon>
        <taxon>Kibdelosporangium</taxon>
    </lineage>
</organism>
<evidence type="ECO:0000256" key="3">
    <source>
        <dbReference type="ARBA" id="ARBA00022801"/>
    </source>
</evidence>
<evidence type="ECO:0000256" key="5">
    <source>
        <dbReference type="ARBA" id="ARBA00022984"/>
    </source>
</evidence>
<feature type="region of interest" description="Disordered" evidence="8">
    <location>
        <begin position="337"/>
        <end position="371"/>
    </location>
</feature>
<dbReference type="Proteomes" id="UP001519332">
    <property type="component" value="Unassembled WGS sequence"/>
</dbReference>
<reference evidence="12 13" key="1">
    <citation type="submission" date="2021-03" db="EMBL/GenBank/DDBJ databases">
        <title>Sequencing the genomes of 1000 actinobacteria strains.</title>
        <authorList>
            <person name="Klenk H.-P."/>
        </authorList>
    </citation>
    <scope>NUCLEOTIDE SEQUENCE [LARGE SCALE GENOMIC DNA]</scope>
    <source>
        <strain evidence="12 13">DSM 46670</strain>
    </source>
</reference>
<feature type="compositionally biased region" description="Polar residues" evidence="8">
    <location>
        <begin position="357"/>
        <end position="371"/>
    </location>
</feature>
<sequence>MVLTSRRLFATLFAVLCLIGSAGFTAVAQPGTPCPNKTTPPPPVDTSEKPKPGEQSPGPVPVPDKPVGGARMGECGVIAPQSATAPPADVTSASWLLADLDSGNVIGAKDPHARHRPASLIKVLLAIVVMKDLKMDTVVTGTSEDANQDGTRVGMGAGGQYTVQQLFQALLMHSGNDAAHALAVQLGSVDKAVQKMNDTAHALGAMDTHTATPSGLDGPGMMTSAYDMALFYREAMKHPEFATAITTKQIDWPGYGNKPGFKVNNDNRLLGKYDGFLGGKTGFTDDARHTYLGGAEQNGRRLVVVLMRGEQAPVKMADQGGKLLTWGFGLPKVQPVGTLNTPKPAAATDDNPDPAASVSTGGTSTAAPVKPISNQGGILPTAAMSIAAVTILGFLIWRIRLRYARRTASVPPETDPEKTMRIDPIRD</sequence>
<feature type="compositionally biased region" description="Low complexity" evidence="8">
    <location>
        <begin position="344"/>
        <end position="356"/>
    </location>
</feature>
<keyword evidence="9" id="KW-0812">Transmembrane</keyword>
<feature type="region of interest" description="Disordered" evidence="8">
    <location>
        <begin position="29"/>
        <end position="70"/>
    </location>
</feature>
<evidence type="ECO:0000256" key="1">
    <source>
        <dbReference type="ARBA" id="ARBA00007164"/>
    </source>
</evidence>
<keyword evidence="3 12" id="KW-0378">Hydrolase</keyword>
<evidence type="ECO:0000256" key="6">
    <source>
        <dbReference type="ARBA" id="ARBA00023316"/>
    </source>
</evidence>
<comment type="similarity">
    <text evidence="1 7">Belongs to the peptidase S11 family.</text>
</comment>
<protein>
    <submittedName>
        <fullName evidence="12">D-alanyl-D-alanine carboxypeptidase (Penicillin-binding protein 5/6)</fullName>
        <ecNumber evidence="12">3.4.16.4</ecNumber>
    </submittedName>
</protein>
<keyword evidence="4" id="KW-0133">Cell shape</keyword>
<dbReference type="EMBL" id="JAGINW010000001">
    <property type="protein sequence ID" value="MBP2322699.1"/>
    <property type="molecule type" value="Genomic_DNA"/>
</dbReference>
<evidence type="ECO:0000256" key="7">
    <source>
        <dbReference type="RuleBase" id="RU004016"/>
    </source>
</evidence>
<keyword evidence="2 10" id="KW-0732">Signal</keyword>
<dbReference type="PRINTS" id="PR00725">
    <property type="entry name" value="DADACBPTASE1"/>
</dbReference>
<keyword evidence="12" id="KW-0645">Protease</keyword>
<proteinExistence type="inferred from homology"/>